<dbReference type="AlphaFoldDB" id="A4CIL3"/>
<gene>
    <name evidence="2" type="ordered locus">RB2501_07715</name>
</gene>
<dbReference type="PANTHER" id="PTHR37811">
    <property type="entry name" value="BLL5343 PROTEIN"/>
    <property type="match status" value="1"/>
</dbReference>
<reference evidence="2 3" key="1">
    <citation type="journal article" date="2009" name="J. Bacteriol.">
        <title>Complete genome sequence of Robiginitalea biformata HTCC2501.</title>
        <authorList>
            <person name="Oh H.M."/>
            <person name="Giovannoni S.J."/>
            <person name="Lee K."/>
            <person name="Ferriera S."/>
            <person name="Johnson J."/>
            <person name="Cho J.C."/>
        </authorList>
    </citation>
    <scope>NUCLEOTIDE SEQUENCE [LARGE SCALE GENOMIC DNA]</scope>
    <source>
        <strain evidence="3">ATCC BAA-864 / HTCC2501 / KCTC 12146</strain>
    </source>
</reference>
<protein>
    <recommendedName>
        <fullName evidence="1">ABM domain-containing protein</fullName>
    </recommendedName>
</protein>
<organism evidence="2 3">
    <name type="scientific">Robiginitalea biformata (strain ATCC BAA-864 / DSM 15991 / KCTC 12146 / HTCC2501)</name>
    <dbReference type="NCBI Taxonomy" id="313596"/>
    <lineage>
        <taxon>Bacteria</taxon>
        <taxon>Pseudomonadati</taxon>
        <taxon>Bacteroidota</taxon>
        <taxon>Flavobacteriia</taxon>
        <taxon>Flavobacteriales</taxon>
        <taxon>Flavobacteriaceae</taxon>
        <taxon>Robiginitalea</taxon>
    </lineage>
</organism>
<accession>A4CIL3</accession>
<dbReference type="InterPro" id="IPR007138">
    <property type="entry name" value="ABM_dom"/>
</dbReference>
<sequence>MKAKFPYYAVIFTSRRTEEQAGYAETSARMMELAARQPGYLGVDHAREEVGITVSYWESLEAIAGWKAQADHALAQRNGREKWYSEYRIRICRVEKEYGFNREGSAE</sequence>
<dbReference type="Pfam" id="PF03992">
    <property type="entry name" value="ABM"/>
    <property type="match status" value="1"/>
</dbReference>
<dbReference type="Proteomes" id="UP000009049">
    <property type="component" value="Chromosome"/>
</dbReference>
<dbReference type="eggNOG" id="COG2329">
    <property type="taxonomic scope" value="Bacteria"/>
</dbReference>
<dbReference type="KEGG" id="rbi:RB2501_07715"/>
<dbReference type="SUPFAM" id="SSF54909">
    <property type="entry name" value="Dimeric alpha+beta barrel"/>
    <property type="match status" value="1"/>
</dbReference>
<dbReference type="EMBL" id="CP001712">
    <property type="protein sequence ID" value="EAR16771.1"/>
    <property type="molecule type" value="Genomic_DNA"/>
</dbReference>
<evidence type="ECO:0000313" key="3">
    <source>
        <dbReference type="Proteomes" id="UP000009049"/>
    </source>
</evidence>
<dbReference type="InterPro" id="IPR011008">
    <property type="entry name" value="Dimeric_a/b-barrel"/>
</dbReference>
<dbReference type="PANTHER" id="PTHR37811:SF2">
    <property type="entry name" value="ABM DOMAIN-CONTAINING PROTEIN"/>
    <property type="match status" value="1"/>
</dbReference>
<evidence type="ECO:0000313" key="2">
    <source>
        <dbReference type="EMBL" id="EAR16771.1"/>
    </source>
</evidence>
<evidence type="ECO:0000259" key="1">
    <source>
        <dbReference type="Pfam" id="PF03992"/>
    </source>
</evidence>
<dbReference type="STRING" id="313596.RB2501_07715"/>
<feature type="domain" description="ABM" evidence="1">
    <location>
        <begin position="7"/>
        <end position="76"/>
    </location>
</feature>
<dbReference type="OrthoDB" id="9798439at2"/>
<dbReference type="HOGENOM" id="CLU_127039_1_0_10"/>
<dbReference type="InterPro" id="IPR052936">
    <property type="entry name" value="Jasmonate_Hydroxylase-like"/>
</dbReference>
<name>A4CIL3_ROBBH</name>
<dbReference type="RefSeq" id="WP_015753527.1">
    <property type="nucleotide sequence ID" value="NC_013222.1"/>
</dbReference>
<keyword evidence="3" id="KW-1185">Reference proteome</keyword>
<dbReference type="Gene3D" id="3.30.70.100">
    <property type="match status" value="1"/>
</dbReference>
<proteinExistence type="predicted"/>